<proteinExistence type="predicted"/>
<keyword evidence="3" id="KW-1185">Reference proteome</keyword>
<protein>
    <submittedName>
        <fullName evidence="2">Uncharacterized protein</fullName>
    </submittedName>
</protein>
<feature type="region of interest" description="Disordered" evidence="1">
    <location>
        <begin position="1"/>
        <end position="37"/>
    </location>
</feature>
<evidence type="ECO:0000313" key="2">
    <source>
        <dbReference type="EMBL" id="WVZ97909.1"/>
    </source>
</evidence>
<reference evidence="2 3" key="1">
    <citation type="submission" date="2024-02" db="EMBL/GenBank/DDBJ databases">
        <title>High-quality chromosome-scale genome assembly of Pensacola bahiagrass (Paspalum notatum Flugge var. saurae).</title>
        <authorList>
            <person name="Vega J.M."/>
            <person name="Podio M."/>
            <person name="Orjuela J."/>
            <person name="Siena L.A."/>
            <person name="Pessino S.C."/>
            <person name="Combes M.C."/>
            <person name="Mariac C."/>
            <person name="Albertini E."/>
            <person name="Pupilli F."/>
            <person name="Ortiz J.P.A."/>
            <person name="Leblanc O."/>
        </authorList>
    </citation>
    <scope>NUCLEOTIDE SEQUENCE [LARGE SCALE GENOMIC DNA]</scope>
    <source>
        <strain evidence="2">R1</strain>
        <tissue evidence="2">Leaf</tissue>
    </source>
</reference>
<accession>A0AAQ3UUM1</accession>
<gene>
    <name evidence="2" type="ORF">U9M48_043411</name>
</gene>
<name>A0AAQ3UUM1_PASNO</name>
<dbReference type="AlphaFoldDB" id="A0AAQ3UUM1"/>
<organism evidence="2 3">
    <name type="scientific">Paspalum notatum var. saurae</name>
    <dbReference type="NCBI Taxonomy" id="547442"/>
    <lineage>
        <taxon>Eukaryota</taxon>
        <taxon>Viridiplantae</taxon>
        <taxon>Streptophyta</taxon>
        <taxon>Embryophyta</taxon>
        <taxon>Tracheophyta</taxon>
        <taxon>Spermatophyta</taxon>
        <taxon>Magnoliopsida</taxon>
        <taxon>Liliopsida</taxon>
        <taxon>Poales</taxon>
        <taxon>Poaceae</taxon>
        <taxon>PACMAD clade</taxon>
        <taxon>Panicoideae</taxon>
        <taxon>Andropogonodae</taxon>
        <taxon>Paspaleae</taxon>
        <taxon>Paspalinae</taxon>
        <taxon>Paspalum</taxon>
    </lineage>
</organism>
<evidence type="ECO:0000313" key="3">
    <source>
        <dbReference type="Proteomes" id="UP001341281"/>
    </source>
</evidence>
<evidence type="ECO:0000256" key="1">
    <source>
        <dbReference type="SAM" id="MobiDB-lite"/>
    </source>
</evidence>
<dbReference type="EMBL" id="CP144754">
    <property type="protein sequence ID" value="WVZ97909.1"/>
    <property type="molecule type" value="Genomic_DNA"/>
</dbReference>
<dbReference type="Proteomes" id="UP001341281">
    <property type="component" value="Chromosome 10"/>
</dbReference>
<sequence length="114" mass="12885">MPSRLRHHPAAELVVPPPRTARAARPRRPGRGTSTRPCTVGSSCYDRVLAGEYKASSTIGNRKRKCCIDLDRASAKRGICERKIYIDFLDPLLALHLFRHEFVPQLFQQGLFVN</sequence>